<evidence type="ECO:0000313" key="3">
    <source>
        <dbReference type="Proteomes" id="UP000595140"/>
    </source>
</evidence>
<name>A0A484K562_9ASTE</name>
<evidence type="ECO:0000256" key="1">
    <source>
        <dbReference type="SAM" id="Phobius"/>
    </source>
</evidence>
<dbReference type="EMBL" id="OOIL02000126">
    <property type="protein sequence ID" value="VFQ61031.1"/>
    <property type="molecule type" value="Genomic_DNA"/>
</dbReference>
<evidence type="ECO:0000313" key="2">
    <source>
        <dbReference type="EMBL" id="VFQ61031.1"/>
    </source>
</evidence>
<feature type="transmembrane region" description="Helical" evidence="1">
    <location>
        <begin position="43"/>
        <end position="61"/>
    </location>
</feature>
<keyword evidence="1" id="KW-0472">Membrane</keyword>
<accession>A0A484K562</accession>
<keyword evidence="1" id="KW-1133">Transmembrane helix</keyword>
<gene>
    <name evidence="2" type="ORF">CCAM_LOCUS2807</name>
</gene>
<organism evidence="2 3">
    <name type="scientific">Cuscuta campestris</name>
    <dbReference type="NCBI Taxonomy" id="132261"/>
    <lineage>
        <taxon>Eukaryota</taxon>
        <taxon>Viridiplantae</taxon>
        <taxon>Streptophyta</taxon>
        <taxon>Embryophyta</taxon>
        <taxon>Tracheophyta</taxon>
        <taxon>Spermatophyta</taxon>
        <taxon>Magnoliopsida</taxon>
        <taxon>eudicotyledons</taxon>
        <taxon>Gunneridae</taxon>
        <taxon>Pentapetalae</taxon>
        <taxon>asterids</taxon>
        <taxon>lamiids</taxon>
        <taxon>Solanales</taxon>
        <taxon>Convolvulaceae</taxon>
        <taxon>Cuscuteae</taxon>
        <taxon>Cuscuta</taxon>
        <taxon>Cuscuta subgen. Grammica</taxon>
        <taxon>Cuscuta sect. Cleistogrammica</taxon>
    </lineage>
</organism>
<proteinExistence type="predicted"/>
<dbReference type="Proteomes" id="UP000595140">
    <property type="component" value="Unassembled WGS sequence"/>
</dbReference>
<sequence>MAAVTDGRQTRTGGGRSSGEWWAVFFNLQFLQFHLLLHQFGNLYSFVNFFFFSNFLVKVLPQSKGVY</sequence>
<dbReference type="AlphaFoldDB" id="A0A484K562"/>
<keyword evidence="3" id="KW-1185">Reference proteome</keyword>
<reference evidence="2 3" key="1">
    <citation type="submission" date="2018-04" db="EMBL/GenBank/DDBJ databases">
        <authorList>
            <person name="Vogel A."/>
        </authorList>
    </citation>
    <scope>NUCLEOTIDE SEQUENCE [LARGE SCALE GENOMIC DNA]</scope>
</reference>
<keyword evidence="1" id="KW-0812">Transmembrane</keyword>
<protein>
    <submittedName>
        <fullName evidence="2">Uncharacterized protein</fullName>
    </submittedName>
</protein>